<name>A0ABM0MKS3_SACKO</name>
<sequence length="249" mass="29076">MLTAIVYLQALKFALPAITMLGVSPCFMMIWGTWRSVSAVLPTRWYHAVDDIMYSNYQRLIVFFYEHYTGVEVLLYGDVDMLNKKENVIYISNHQSTIDWIVCDFLSIRQGSLGHLRYVLKDGLKYFPLYGFYLGMHGGVYVKRSGQFQEKKFIRKLNRYSKYNIPLWLVIFPEGTRYNPNLPIVIQKSQGFAYMRGYTVLNQVLTPRVKATAGSLKILRQHIDAIYDITIAYEWKNDNYVRRAGPDMT</sequence>
<protein>
    <submittedName>
        <fullName evidence="4">1-acyl-sn-glycerol-3-phosphate acyltransferase epsilon-like</fullName>
    </submittedName>
</protein>
<dbReference type="Proteomes" id="UP000694865">
    <property type="component" value="Unplaced"/>
</dbReference>
<proteinExistence type="predicted"/>
<feature type="domain" description="Phospholipid/glycerol acyltransferase" evidence="2">
    <location>
        <begin position="88"/>
        <end position="213"/>
    </location>
</feature>
<dbReference type="PANTHER" id="PTHR10983:SF73">
    <property type="entry name" value="1-ACYL-SN-GLYCEROL-3-PHOSPHATE ACYLTRANSFERASE EPSILON"/>
    <property type="match status" value="1"/>
</dbReference>
<dbReference type="RefSeq" id="XP_006820614.1">
    <property type="nucleotide sequence ID" value="XM_006820551.1"/>
</dbReference>
<evidence type="ECO:0000259" key="2">
    <source>
        <dbReference type="SMART" id="SM00563"/>
    </source>
</evidence>
<dbReference type="PANTHER" id="PTHR10983">
    <property type="entry name" value="1-ACYLGLYCEROL-3-PHOSPHATE ACYLTRANSFERASE-RELATED"/>
    <property type="match status" value="1"/>
</dbReference>
<feature type="transmembrane region" description="Helical" evidence="1">
    <location>
        <begin position="13"/>
        <end position="34"/>
    </location>
</feature>
<keyword evidence="1" id="KW-0812">Transmembrane</keyword>
<evidence type="ECO:0000313" key="3">
    <source>
        <dbReference type="Proteomes" id="UP000694865"/>
    </source>
</evidence>
<dbReference type="InterPro" id="IPR002123">
    <property type="entry name" value="Plipid/glycerol_acylTrfase"/>
</dbReference>
<evidence type="ECO:0000313" key="4">
    <source>
        <dbReference type="RefSeq" id="XP_006820614.1"/>
    </source>
</evidence>
<dbReference type="GeneID" id="102808233"/>
<keyword evidence="3" id="KW-1185">Reference proteome</keyword>
<reference evidence="4" key="1">
    <citation type="submission" date="2025-08" db="UniProtKB">
        <authorList>
            <consortium name="RefSeq"/>
        </authorList>
    </citation>
    <scope>IDENTIFICATION</scope>
    <source>
        <tissue evidence="4">Testes</tissue>
    </source>
</reference>
<gene>
    <name evidence="4" type="primary">LOC102808233</name>
</gene>
<accession>A0ABM0MKS3</accession>
<dbReference type="SUPFAM" id="SSF69593">
    <property type="entry name" value="Glycerol-3-phosphate (1)-acyltransferase"/>
    <property type="match status" value="1"/>
</dbReference>
<feature type="non-terminal residue" evidence="4">
    <location>
        <position position="249"/>
    </location>
</feature>
<organism evidence="3 4">
    <name type="scientific">Saccoglossus kowalevskii</name>
    <name type="common">Acorn worm</name>
    <dbReference type="NCBI Taxonomy" id="10224"/>
    <lineage>
        <taxon>Eukaryota</taxon>
        <taxon>Metazoa</taxon>
        <taxon>Hemichordata</taxon>
        <taxon>Enteropneusta</taxon>
        <taxon>Harrimaniidae</taxon>
        <taxon>Saccoglossus</taxon>
    </lineage>
</organism>
<dbReference type="CDD" id="cd07990">
    <property type="entry name" value="LPLAT_LCLAT1-like"/>
    <property type="match status" value="1"/>
</dbReference>
<dbReference type="Pfam" id="PF01553">
    <property type="entry name" value="Acyltransferase"/>
    <property type="match status" value="1"/>
</dbReference>
<evidence type="ECO:0000256" key="1">
    <source>
        <dbReference type="SAM" id="Phobius"/>
    </source>
</evidence>
<keyword evidence="1" id="KW-1133">Transmembrane helix</keyword>
<keyword evidence="1" id="KW-0472">Membrane</keyword>
<dbReference type="SMART" id="SM00563">
    <property type="entry name" value="PlsC"/>
    <property type="match status" value="1"/>
</dbReference>